<keyword evidence="1" id="KW-0378">Hydrolase</keyword>
<keyword evidence="2" id="KW-0326">Glycosidase</keyword>
<reference evidence="5 6" key="1">
    <citation type="submission" date="2019-08" db="EMBL/GenBank/DDBJ databases">
        <authorList>
            <person name="Dhanesh K."/>
            <person name="Kumar G."/>
            <person name="Sasikala C."/>
            <person name="Venkata Ramana C."/>
        </authorList>
    </citation>
    <scope>NUCLEOTIDE SEQUENCE [LARGE SCALE GENOMIC DNA]</scope>
    <source>
        <strain evidence="5 6">JC645</strain>
    </source>
</reference>
<dbReference type="GO" id="GO:0016788">
    <property type="term" value="F:hydrolase activity, acting on ester bonds"/>
    <property type="evidence" value="ECO:0007669"/>
    <property type="project" value="UniProtKB-ARBA"/>
</dbReference>
<evidence type="ECO:0000256" key="2">
    <source>
        <dbReference type="ARBA" id="ARBA00023295"/>
    </source>
</evidence>
<comment type="caution">
    <text evidence="5">The sequence shown here is derived from an EMBL/GenBank/DDBJ whole genome shotgun (WGS) entry which is preliminary data.</text>
</comment>
<keyword evidence="6" id="KW-1185">Reference proteome</keyword>
<evidence type="ECO:0000256" key="1">
    <source>
        <dbReference type="ARBA" id="ARBA00022801"/>
    </source>
</evidence>
<dbReference type="Gene3D" id="3.40.50.1110">
    <property type="entry name" value="SGNH hydrolase"/>
    <property type="match status" value="1"/>
</dbReference>
<dbReference type="EMBL" id="VWOX01000022">
    <property type="protein sequence ID" value="KAA5539066.1"/>
    <property type="molecule type" value="Genomic_DNA"/>
</dbReference>
<dbReference type="SUPFAM" id="SSF51445">
    <property type="entry name" value="(Trans)glycosidases"/>
    <property type="match status" value="1"/>
</dbReference>
<dbReference type="Pfam" id="PF02449">
    <property type="entry name" value="Glyco_hydro_42"/>
    <property type="match status" value="1"/>
</dbReference>
<dbReference type="InterPro" id="IPR013529">
    <property type="entry name" value="Glyco_hydro_42_N"/>
</dbReference>
<keyword evidence="3" id="KW-0732">Signal</keyword>
<sequence length="1126" mass="126561">MRLFQRLSVWLVAWCAIPGLAEAEQATGPPGNSIRVYHIGNSLTRNLPLGRLHKLFESVGGKYDYGMQLGGGMRLSQHLVKRSHGGPPGSGKYNLVKRYGAYDQALKQSEFDALILQPYQEPLDDEFESFQKWPFFKGGAVQSAAAFIEYALGQTTPGGDRYDQQHANTDHVATRRFYIYATWPKAEAVLHQRGPNKNFSNYWATPYRGGVQPCRDYYAKLVERLNERFSDLPIPVRMIPAGEVLAELDRKIRGGELPGIEAFYQRHQPYFLKARGESAPFNPKTFQADAGVLNFYADGIHLNDQPHNGKDSGTIGSYCAALTVYATLTGSSPVGLSAEPYEMFDPQVDATLIRVLQQTVWDVVAGHPYTGVPSVPSEDNATASSGDRQRLTVEAPAVETPLDEGNSWAFGQPEDGFRDDALLDLRGLNEARSGQSGFIRVSKDGNGFLRGDGQPIRFWIVGTDGHRFEPEQMDLHARWLAKLGVNMVRLHVTVCDHREGARITDVDDKLIEGVHRFIKAAKDNGLYVLISPFYAHFDAPQSWELRGGKVDMEGLLFIDPKLQRAYRHWTRELYTRVNPHTGLPIRDDPTVAILQIHNEDSLLFWTMQRLPEPYRETLSEEFSKWLSSQYGSVQKAWAAWGDGFKGEDPLDNPQQGRIGCLRIYDLTTEGDGAFARRQQDTARFLAEFQRDFYARMGRYLRYDLGCQQLLNATNWRTADDPKLKALERYSYHALDIDAENEYVGSDYQHQGPNDNYRIDPGHRLVNESVLSKPFEMCTNFRQAEGHPFIVTETAWKNPNRYQSEGPFLAAAYQSLTGIDGVAWFSCQTPRYETDPLKPFWKVDDQFAMHKWNHCYPAMMAGFPANALLYRRGDLKQSDAVVREVRSLTEIWQLQPPRIADDEARGDQRNLADLRPAWSGREGEINRAAFLIGPVTTAHVEQSEDSSVADLQQWFDPEAGTIRSATGELLWDYRRQICTMDAPRAQGVTGFLRDNGGHFELSDVTIDSQNEYATVNVVSLDDRPLAVSEKVLAQVVTVNRLTGYRTKPATITVGQGDAATAVAGEEIVRLGEPPFRIANTEVSLRVHNEKLQRAIVLDINGYPVETIAIEQGSVTFPLSAVYVVLTP</sequence>
<dbReference type="GO" id="GO:0009341">
    <property type="term" value="C:beta-galactosidase complex"/>
    <property type="evidence" value="ECO:0007669"/>
    <property type="project" value="InterPro"/>
</dbReference>
<protein>
    <recommendedName>
        <fullName evidence="4">Glycoside hydrolase family 42 N-terminal domain-containing protein</fullName>
    </recommendedName>
</protein>
<evidence type="ECO:0000313" key="6">
    <source>
        <dbReference type="Proteomes" id="UP000324479"/>
    </source>
</evidence>
<name>A0A5M6CVV0_9BACT</name>
<organism evidence="5 6">
    <name type="scientific">Roseiconus nitratireducens</name>
    <dbReference type="NCBI Taxonomy" id="2605748"/>
    <lineage>
        <taxon>Bacteria</taxon>
        <taxon>Pseudomonadati</taxon>
        <taxon>Planctomycetota</taxon>
        <taxon>Planctomycetia</taxon>
        <taxon>Pirellulales</taxon>
        <taxon>Pirellulaceae</taxon>
        <taxon>Roseiconus</taxon>
    </lineage>
</organism>
<accession>A0A5M6CVV0</accession>
<dbReference type="GO" id="GO:0004565">
    <property type="term" value="F:beta-galactosidase activity"/>
    <property type="evidence" value="ECO:0007669"/>
    <property type="project" value="InterPro"/>
</dbReference>
<dbReference type="GO" id="GO:0005975">
    <property type="term" value="P:carbohydrate metabolic process"/>
    <property type="evidence" value="ECO:0007669"/>
    <property type="project" value="InterPro"/>
</dbReference>
<feature type="chain" id="PRO_5024340690" description="Glycoside hydrolase family 42 N-terminal domain-containing protein" evidence="3">
    <location>
        <begin position="24"/>
        <end position="1126"/>
    </location>
</feature>
<gene>
    <name evidence="5" type="ORF">FYK55_25345</name>
</gene>
<dbReference type="Proteomes" id="UP000324479">
    <property type="component" value="Unassembled WGS sequence"/>
</dbReference>
<evidence type="ECO:0000256" key="3">
    <source>
        <dbReference type="SAM" id="SignalP"/>
    </source>
</evidence>
<dbReference type="InterPro" id="IPR017853">
    <property type="entry name" value="GH"/>
</dbReference>
<evidence type="ECO:0000259" key="4">
    <source>
        <dbReference type="Pfam" id="PF02449"/>
    </source>
</evidence>
<proteinExistence type="predicted"/>
<evidence type="ECO:0000313" key="5">
    <source>
        <dbReference type="EMBL" id="KAA5539066.1"/>
    </source>
</evidence>
<dbReference type="AlphaFoldDB" id="A0A5M6CVV0"/>
<feature type="domain" description="Glycoside hydrolase family 42 N-terminal" evidence="4">
    <location>
        <begin position="565"/>
        <end position="827"/>
    </location>
</feature>
<dbReference type="RefSeq" id="WP_150079440.1">
    <property type="nucleotide sequence ID" value="NZ_VWOX01000022.1"/>
</dbReference>
<dbReference type="InterPro" id="IPR036514">
    <property type="entry name" value="SGNH_hydro_sf"/>
</dbReference>
<dbReference type="Gene3D" id="3.20.20.80">
    <property type="entry name" value="Glycosidases"/>
    <property type="match status" value="1"/>
</dbReference>
<feature type="signal peptide" evidence="3">
    <location>
        <begin position="1"/>
        <end position="23"/>
    </location>
</feature>